<evidence type="ECO:0000256" key="11">
    <source>
        <dbReference type="SAM" id="Phobius"/>
    </source>
</evidence>
<dbReference type="RefSeq" id="WP_283330110.1">
    <property type="nucleotide sequence ID" value="NZ_JASHIC010000041.1"/>
</dbReference>
<dbReference type="InterPro" id="IPR003660">
    <property type="entry name" value="HAMP_dom"/>
</dbReference>
<evidence type="ECO:0000256" key="6">
    <source>
        <dbReference type="ARBA" id="ARBA00022692"/>
    </source>
</evidence>
<evidence type="ECO:0000256" key="4">
    <source>
        <dbReference type="ARBA" id="ARBA00022553"/>
    </source>
</evidence>
<comment type="caution">
    <text evidence="14">The sequence shown here is derived from an EMBL/GenBank/DDBJ whole genome shotgun (WGS) entry which is preliminary data.</text>
</comment>
<dbReference type="SMART" id="SM00388">
    <property type="entry name" value="HisKA"/>
    <property type="match status" value="1"/>
</dbReference>
<dbReference type="SUPFAM" id="SSF47384">
    <property type="entry name" value="Homodimeric domain of signal transducing histidine kinase"/>
    <property type="match status" value="1"/>
</dbReference>
<dbReference type="InterPro" id="IPR004358">
    <property type="entry name" value="Sig_transdc_His_kin-like_C"/>
</dbReference>
<protein>
    <recommendedName>
        <fullName evidence="3">histidine kinase</fullName>
        <ecNumber evidence="3">2.7.13.3</ecNumber>
    </recommendedName>
</protein>
<evidence type="ECO:0000256" key="1">
    <source>
        <dbReference type="ARBA" id="ARBA00000085"/>
    </source>
</evidence>
<dbReference type="InterPro" id="IPR036097">
    <property type="entry name" value="HisK_dim/P_sf"/>
</dbReference>
<feature type="domain" description="HAMP" evidence="13">
    <location>
        <begin position="178"/>
        <end position="231"/>
    </location>
</feature>
<evidence type="ECO:0000256" key="5">
    <source>
        <dbReference type="ARBA" id="ARBA00022679"/>
    </source>
</evidence>
<dbReference type="SMART" id="SM00387">
    <property type="entry name" value="HATPase_c"/>
    <property type="match status" value="1"/>
</dbReference>
<keyword evidence="15" id="KW-1185">Reference proteome</keyword>
<dbReference type="PRINTS" id="PR00344">
    <property type="entry name" value="BCTRLSENSOR"/>
</dbReference>
<dbReference type="Pfam" id="PF02518">
    <property type="entry name" value="HATPase_c"/>
    <property type="match status" value="1"/>
</dbReference>
<evidence type="ECO:0000313" key="15">
    <source>
        <dbReference type="Proteomes" id="UP001236569"/>
    </source>
</evidence>
<dbReference type="Gene3D" id="1.10.287.130">
    <property type="match status" value="1"/>
</dbReference>
<dbReference type="InterPro" id="IPR003661">
    <property type="entry name" value="HisK_dim/P_dom"/>
</dbReference>
<dbReference type="CDD" id="cd00082">
    <property type="entry name" value="HisKA"/>
    <property type="match status" value="1"/>
</dbReference>
<reference evidence="14 15" key="1">
    <citation type="submission" date="2023-05" db="EMBL/GenBank/DDBJ databases">
        <title>Novel species of genus Flectobacillus isolated from stream in China.</title>
        <authorList>
            <person name="Lu H."/>
        </authorList>
    </citation>
    <scope>NUCLEOTIDE SEQUENCE [LARGE SCALE GENOMIC DNA]</scope>
    <source>
        <strain evidence="14 15">DC10W</strain>
    </source>
</reference>
<evidence type="ECO:0000256" key="7">
    <source>
        <dbReference type="ARBA" id="ARBA00022777"/>
    </source>
</evidence>
<proteinExistence type="predicted"/>
<dbReference type="InterPro" id="IPR050428">
    <property type="entry name" value="TCS_sensor_his_kinase"/>
</dbReference>
<dbReference type="InterPro" id="IPR005467">
    <property type="entry name" value="His_kinase_dom"/>
</dbReference>
<dbReference type="InterPro" id="IPR036890">
    <property type="entry name" value="HATPase_C_sf"/>
</dbReference>
<evidence type="ECO:0000259" key="12">
    <source>
        <dbReference type="PROSITE" id="PS50109"/>
    </source>
</evidence>
<keyword evidence="10 11" id="KW-0472">Membrane</keyword>
<evidence type="ECO:0000259" key="13">
    <source>
        <dbReference type="PROSITE" id="PS50885"/>
    </source>
</evidence>
<name>A0ABT6YU19_9BACT</name>
<feature type="transmembrane region" description="Helical" evidence="11">
    <location>
        <begin position="12"/>
        <end position="34"/>
    </location>
</feature>
<evidence type="ECO:0000256" key="8">
    <source>
        <dbReference type="ARBA" id="ARBA00022989"/>
    </source>
</evidence>
<dbReference type="Gene3D" id="6.10.340.10">
    <property type="match status" value="1"/>
</dbReference>
<accession>A0ABT6YU19</accession>
<dbReference type="GO" id="GO:0016301">
    <property type="term" value="F:kinase activity"/>
    <property type="evidence" value="ECO:0007669"/>
    <property type="project" value="UniProtKB-KW"/>
</dbReference>
<keyword evidence="9" id="KW-0902">Two-component regulatory system</keyword>
<keyword evidence="6 11" id="KW-0812">Transmembrane</keyword>
<dbReference type="PANTHER" id="PTHR45436">
    <property type="entry name" value="SENSOR HISTIDINE KINASE YKOH"/>
    <property type="match status" value="1"/>
</dbReference>
<dbReference type="PROSITE" id="PS50885">
    <property type="entry name" value="HAMP"/>
    <property type="match status" value="1"/>
</dbReference>
<organism evidence="14 15">
    <name type="scientific">Flectobacillus longus</name>
    <dbReference type="NCBI Taxonomy" id="2984207"/>
    <lineage>
        <taxon>Bacteria</taxon>
        <taxon>Pseudomonadati</taxon>
        <taxon>Bacteroidota</taxon>
        <taxon>Cytophagia</taxon>
        <taxon>Cytophagales</taxon>
        <taxon>Flectobacillaceae</taxon>
        <taxon>Flectobacillus</taxon>
    </lineage>
</organism>
<dbReference type="PANTHER" id="PTHR45436:SF5">
    <property type="entry name" value="SENSOR HISTIDINE KINASE TRCS"/>
    <property type="match status" value="1"/>
</dbReference>
<dbReference type="PROSITE" id="PS50109">
    <property type="entry name" value="HIS_KIN"/>
    <property type="match status" value="1"/>
</dbReference>
<evidence type="ECO:0000256" key="10">
    <source>
        <dbReference type="ARBA" id="ARBA00023136"/>
    </source>
</evidence>
<feature type="domain" description="Histidine kinase" evidence="12">
    <location>
        <begin position="239"/>
        <end position="456"/>
    </location>
</feature>
<dbReference type="Proteomes" id="UP001236569">
    <property type="component" value="Unassembled WGS sequence"/>
</dbReference>
<dbReference type="InterPro" id="IPR003594">
    <property type="entry name" value="HATPase_dom"/>
</dbReference>
<keyword evidence="7 14" id="KW-0418">Kinase</keyword>
<sequence length="458" mass="52369">MQIRVSLTIRFIFIVSTILLAVLLSIYLYTQYYLSESFYRRLSNRTETTAELYFVVDDVDSTLLRTITDRNKNVLHSENITIYNQNKKKVFTTNDRKGLPLTEDLMTKIQLEKKYRFKDGKYHGVGLYYAQTPEPYFIVASAVDDYGRAFLAQMRLIMVLLFLIVILWVSAAGWYYAGKAIAPIDDMGQKLNSIVPKNMHLRLTQQDNQDEIDTLTHTINQLLDRVEDTFKLQRMFVSNVSHELRNPLTKMSSQLEVSLIKTRTPQEYQKTMYSVLDDIQELIALTQNLLKLTKVDGAKQDLLVDKVRVDELLWEVRGLLTKSNALYQIDILFDELPEDPDGLCMLGNSALLKTAIVNLAENACKFSFDKKAIIRLRCLADEIQIAIEDKGIGIQESDLSYIFQPFYRSSQTADIKGYGIGLSLVERIARMHGGTVDVKSSPNIGTTFTLILPSNITF</sequence>
<dbReference type="EC" id="2.7.13.3" evidence="3"/>
<evidence type="ECO:0000256" key="2">
    <source>
        <dbReference type="ARBA" id="ARBA00004370"/>
    </source>
</evidence>
<dbReference type="SMART" id="SM00304">
    <property type="entry name" value="HAMP"/>
    <property type="match status" value="1"/>
</dbReference>
<evidence type="ECO:0000256" key="9">
    <source>
        <dbReference type="ARBA" id="ARBA00023012"/>
    </source>
</evidence>
<keyword evidence="8 11" id="KW-1133">Transmembrane helix</keyword>
<keyword evidence="5" id="KW-0808">Transferase</keyword>
<feature type="transmembrane region" description="Helical" evidence="11">
    <location>
        <begin position="156"/>
        <end position="177"/>
    </location>
</feature>
<dbReference type="Gene3D" id="3.30.565.10">
    <property type="entry name" value="Histidine kinase-like ATPase, C-terminal domain"/>
    <property type="match status" value="1"/>
</dbReference>
<evidence type="ECO:0000313" key="14">
    <source>
        <dbReference type="EMBL" id="MDI9867061.1"/>
    </source>
</evidence>
<dbReference type="EMBL" id="JASHID010000023">
    <property type="protein sequence ID" value="MDI9867061.1"/>
    <property type="molecule type" value="Genomic_DNA"/>
</dbReference>
<evidence type="ECO:0000256" key="3">
    <source>
        <dbReference type="ARBA" id="ARBA00012438"/>
    </source>
</evidence>
<comment type="subcellular location">
    <subcellularLocation>
        <location evidence="2">Membrane</location>
    </subcellularLocation>
</comment>
<comment type="catalytic activity">
    <reaction evidence="1">
        <text>ATP + protein L-histidine = ADP + protein N-phospho-L-histidine.</text>
        <dbReference type="EC" id="2.7.13.3"/>
    </reaction>
</comment>
<gene>
    <name evidence="14" type="ORF">QM480_22160</name>
</gene>
<dbReference type="Pfam" id="PF00512">
    <property type="entry name" value="HisKA"/>
    <property type="match status" value="1"/>
</dbReference>
<dbReference type="SUPFAM" id="SSF55874">
    <property type="entry name" value="ATPase domain of HSP90 chaperone/DNA topoisomerase II/histidine kinase"/>
    <property type="match status" value="1"/>
</dbReference>
<keyword evidence="4" id="KW-0597">Phosphoprotein</keyword>
<dbReference type="CDD" id="cd00075">
    <property type="entry name" value="HATPase"/>
    <property type="match status" value="1"/>
</dbReference>